<feature type="domain" description="M23ase beta-sheet core" evidence="3">
    <location>
        <begin position="67"/>
        <end position="154"/>
    </location>
</feature>
<gene>
    <name evidence="4" type="ORF">BJ983_002656</name>
</gene>
<dbReference type="PANTHER" id="PTHR21666">
    <property type="entry name" value="PEPTIDASE-RELATED"/>
    <property type="match status" value="1"/>
</dbReference>
<keyword evidence="1 2" id="KW-0732">Signal</keyword>
<evidence type="ECO:0000256" key="2">
    <source>
        <dbReference type="SAM" id="SignalP"/>
    </source>
</evidence>
<dbReference type="RefSeq" id="WP_179794216.1">
    <property type="nucleotide sequence ID" value="NZ_BAABHP010000021.1"/>
</dbReference>
<evidence type="ECO:0000259" key="3">
    <source>
        <dbReference type="Pfam" id="PF01551"/>
    </source>
</evidence>
<dbReference type="PANTHER" id="PTHR21666:SF289">
    <property type="entry name" value="L-ALA--D-GLU ENDOPEPTIDASE"/>
    <property type="match status" value="1"/>
</dbReference>
<dbReference type="EMBL" id="JACCBN010000001">
    <property type="protein sequence ID" value="NYD36554.1"/>
    <property type="molecule type" value="Genomic_DNA"/>
</dbReference>
<keyword evidence="4" id="KW-0378">Hydrolase</keyword>
<dbReference type="AlphaFoldDB" id="A0A7Y9DW76"/>
<dbReference type="Pfam" id="PF01551">
    <property type="entry name" value="Peptidase_M23"/>
    <property type="match status" value="1"/>
</dbReference>
<name>A0A7Y9DW76_9PSEU</name>
<organism evidence="4 5">
    <name type="scientific">Actinomycetospora corticicola</name>
    <dbReference type="NCBI Taxonomy" id="663602"/>
    <lineage>
        <taxon>Bacteria</taxon>
        <taxon>Bacillati</taxon>
        <taxon>Actinomycetota</taxon>
        <taxon>Actinomycetes</taxon>
        <taxon>Pseudonocardiales</taxon>
        <taxon>Pseudonocardiaceae</taxon>
        <taxon>Actinomycetospora</taxon>
    </lineage>
</organism>
<dbReference type="GO" id="GO:0004222">
    <property type="term" value="F:metalloendopeptidase activity"/>
    <property type="evidence" value="ECO:0007669"/>
    <property type="project" value="TreeGrafter"/>
</dbReference>
<dbReference type="InterPro" id="IPR011055">
    <property type="entry name" value="Dup_hybrid_motif"/>
</dbReference>
<reference evidence="4 5" key="1">
    <citation type="submission" date="2020-07" db="EMBL/GenBank/DDBJ databases">
        <title>Sequencing the genomes of 1000 actinobacteria strains.</title>
        <authorList>
            <person name="Klenk H.-P."/>
        </authorList>
    </citation>
    <scope>NUCLEOTIDE SEQUENCE [LARGE SCALE GENOMIC DNA]</scope>
    <source>
        <strain evidence="4 5">DSM 45772</strain>
    </source>
</reference>
<proteinExistence type="predicted"/>
<feature type="signal peptide" evidence="2">
    <location>
        <begin position="1"/>
        <end position="23"/>
    </location>
</feature>
<feature type="chain" id="PRO_5038669008" evidence="2">
    <location>
        <begin position="24"/>
        <end position="182"/>
    </location>
</feature>
<keyword evidence="5" id="KW-1185">Reference proteome</keyword>
<evidence type="ECO:0000313" key="4">
    <source>
        <dbReference type="EMBL" id="NYD36554.1"/>
    </source>
</evidence>
<evidence type="ECO:0000313" key="5">
    <source>
        <dbReference type="Proteomes" id="UP000535890"/>
    </source>
</evidence>
<dbReference type="CDD" id="cd12797">
    <property type="entry name" value="M23_peptidase"/>
    <property type="match status" value="1"/>
</dbReference>
<evidence type="ECO:0000256" key="1">
    <source>
        <dbReference type="ARBA" id="ARBA00022729"/>
    </source>
</evidence>
<dbReference type="InterPro" id="IPR050570">
    <property type="entry name" value="Cell_wall_metabolism_enzyme"/>
</dbReference>
<dbReference type="Gene3D" id="2.70.70.10">
    <property type="entry name" value="Glucose Permease (Domain IIA)"/>
    <property type="match status" value="1"/>
</dbReference>
<dbReference type="InterPro" id="IPR016047">
    <property type="entry name" value="M23ase_b-sheet_dom"/>
</dbReference>
<dbReference type="SUPFAM" id="SSF51261">
    <property type="entry name" value="Duplicated hybrid motif"/>
    <property type="match status" value="1"/>
</dbReference>
<sequence>MRLLLTFLTAGVLLLAGAAPAVAGPDDLPVIPVGAFGWPVTGLSDGAPAGGGVVRRFLPPPTPYGRGHRGVDLTGVPGSAVLAAGAGTVVFAGMLAGRGVVSVLHAGGLRTTYEPVRALVPVGAVVARGTVLGTLDPGHAGCPVACLHWGLRRAHPPGAAREQYLDPLLLVGLGRTRLWPTR</sequence>
<comment type="caution">
    <text evidence="4">The sequence shown here is derived from an EMBL/GenBank/DDBJ whole genome shotgun (WGS) entry which is preliminary data.</text>
</comment>
<protein>
    <submittedName>
        <fullName evidence="4">Murein DD-endopeptidase MepM/ murein hydrolase activator NlpD</fullName>
    </submittedName>
</protein>
<dbReference type="Proteomes" id="UP000535890">
    <property type="component" value="Unassembled WGS sequence"/>
</dbReference>
<accession>A0A7Y9DW76</accession>